<gene>
    <name evidence="3" type="ORF">NCTC13071_02658</name>
</gene>
<evidence type="ECO:0000256" key="2">
    <source>
        <dbReference type="ARBA" id="ARBA00025626"/>
    </source>
</evidence>
<reference evidence="3 4" key="1">
    <citation type="submission" date="2018-12" db="EMBL/GenBank/DDBJ databases">
        <authorList>
            <consortium name="Pathogen Informatics"/>
        </authorList>
    </citation>
    <scope>NUCLEOTIDE SEQUENCE [LARGE SCALE GENOMIC DNA]</scope>
    <source>
        <strain evidence="3 4">NCTC13071</strain>
    </source>
</reference>
<evidence type="ECO:0000256" key="1">
    <source>
        <dbReference type="ARBA" id="ARBA00023118"/>
    </source>
</evidence>
<dbReference type="Proteomes" id="UP000274578">
    <property type="component" value="Chromosome 1"/>
</dbReference>
<name>A0A3S4TGS5_9BACT</name>
<organism evidence="3 4">
    <name type="scientific">Segatella oris</name>
    <dbReference type="NCBI Taxonomy" id="28135"/>
    <lineage>
        <taxon>Bacteria</taxon>
        <taxon>Pseudomonadati</taxon>
        <taxon>Bacteroidota</taxon>
        <taxon>Bacteroidia</taxon>
        <taxon>Bacteroidales</taxon>
        <taxon>Prevotellaceae</taxon>
        <taxon>Segatella</taxon>
    </lineage>
</organism>
<dbReference type="KEGG" id="poc:NCTC13071_02658"/>
<sequence length="351" mass="39564">MERNLNVQGFVLLDVDVVALNNAGKDTISNNDNITRTKSINKDGQNYVYVSGQAWRYWWRETLQYVYGWTLSPITRGKSIVFTNTNPIDYPDDDVFGYMRAASETNEDEKGKKKTKNITVTRVSPLKNSALISVAATRPAMNWSSMSRQEGDSVPFVKQEYSAVMKGMFSLDINAISTFSDYNRSGYRNLSDDLKKKAIENGAVEIDDLFGKGKLLRLPQHVRKERIADTIAALKNISGGAMQTSNMGDVTPKLIILVTSSTGNHPFSHIVKNAGERNERVVLNMEGLRQVLIDYKDTFVGKLYIGRRSGFFDEYDEDIKALVSDFDDIVVYQSINIAVDEYIKEVKTLIE</sequence>
<dbReference type="NCBIfam" id="TIGR01875">
    <property type="entry name" value="cas_MJ0381"/>
    <property type="match status" value="1"/>
</dbReference>
<dbReference type="RefSeq" id="WP_018920529.1">
    <property type="nucleotide sequence ID" value="NZ_LR134384.1"/>
</dbReference>
<dbReference type="InterPro" id="IPR013414">
    <property type="entry name" value="Cas7/Cst2/DevR_sub_I-B/Tneap"/>
</dbReference>
<dbReference type="Pfam" id="PF01905">
    <property type="entry name" value="DevR"/>
    <property type="match status" value="1"/>
</dbReference>
<keyword evidence="1" id="KW-0051">Antiviral defense</keyword>
<accession>A0A3S4TGS5</accession>
<dbReference type="GeneID" id="85013377"/>
<evidence type="ECO:0000313" key="3">
    <source>
        <dbReference type="EMBL" id="VEH16619.1"/>
    </source>
</evidence>
<proteinExistence type="predicted"/>
<dbReference type="GO" id="GO:0051607">
    <property type="term" value="P:defense response to virus"/>
    <property type="evidence" value="ECO:0007669"/>
    <property type="project" value="UniProtKB-KW"/>
</dbReference>
<dbReference type="InterPro" id="IPR010154">
    <property type="entry name" value="CRISPR-assoc_Cas7/Cst2/DevR"/>
</dbReference>
<dbReference type="NCBIfam" id="TIGR02585">
    <property type="entry name" value="cas_Cst2_DevR"/>
    <property type="match status" value="1"/>
</dbReference>
<comment type="function">
    <text evidence="2">CRISPR (clustered regularly interspaced short palindromic repeat) is an adaptive immune system that provides protection against mobile genetic elements (viruses, transposable elements and conjugative plasmids). CRISPR clusters contain spacers, sequences complementary to antecedent mobile elements, and target invading nucleic acids. CRISPR clusters are transcribed and processed into CRISPR RNA (crRNA).</text>
</comment>
<evidence type="ECO:0000313" key="4">
    <source>
        <dbReference type="Proteomes" id="UP000274578"/>
    </source>
</evidence>
<protein>
    <submittedName>
        <fullName evidence="3">CRISPR-associated protein Cas7/Cst2/DevR, subtype I-B/TNEAP</fullName>
    </submittedName>
</protein>
<dbReference type="AlphaFoldDB" id="A0A3S4TGS5"/>
<dbReference type="EMBL" id="LR134384">
    <property type="protein sequence ID" value="VEH16619.1"/>
    <property type="molecule type" value="Genomic_DNA"/>
</dbReference>